<dbReference type="InterPro" id="IPR051279">
    <property type="entry name" value="PP1-Reg/Actin-Interact_Protein"/>
</dbReference>
<feature type="domain" description="Ras-GAP" evidence="2">
    <location>
        <begin position="13"/>
        <end position="207"/>
    </location>
</feature>
<dbReference type="GO" id="GO:0030027">
    <property type="term" value="C:lamellipodium"/>
    <property type="evidence" value="ECO:0007669"/>
    <property type="project" value="TreeGrafter"/>
</dbReference>
<dbReference type="Pfam" id="PF13516">
    <property type="entry name" value="LRR_6"/>
    <property type="match status" value="2"/>
</dbReference>
<evidence type="ECO:0000313" key="3">
    <source>
        <dbReference type="EMBL" id="NDV29246.1"/>
    </source>
</evidence>
<dbReference type="SUPFAM" id="SSF52047">
    <property type="entry name" value="RNI-like"/>
    <property type="match status" value="1"/>
</dbReference>
<reference evidence="3" key="1">
    <citation type="journal article" date="2020" name="J. Eukaryot. Microbiol.">
        <title>De novo Sequencing, Assembly and Annotation of the Transcriptome for the Free-Living Testate Amoeba Arcella intermedia.</title>
        <authorList>
            <person name="Ribeiro G.M."/>
            <person name="Porfirio-Sousa A.L."/>
            <person name="Maurer-Alcala X.X."/>
            <person name="Katz L.A."/>
            <person name="Lahr D.J.G."/>
        </authorList>
    </citation>
    <scope>NUCLEOTIDE SEQUENCE</scope>
</reference>
<dbReference type="SMART" id="SM00368">
    <property type="entry name" value="LRR_RI"/>
    <property type="match status" value="4"/>
</dbReference>
<evidence type="ECO:0000259" key="2">
    <source>
        <dbReference type="PROSITE" id="PS50018"/>
    </source>
</evidence>
<dbReference type="InterPro" id="IPR001611">
    <property type="entry name" value="Leu-rich_rpt"/>
</dbReference>
<dbReference type="InterPro" id="IPR008936">
    <property type="entry name" value="Rho_GTPase_activation_prot"/>
</dbReference>
<feature type="compositionally biased region" description="Basic and acidic residues" evidence="1">
    <location>
        <begin position="607"/>
        <end position="622"/>
    </location>
</feature>
<dbReference type="PANTHER" id="PTHR24112:SF66">
    <property type="entry name" value="LEUCINE-RICH REPEAT, ISOFORM F"/>
    <property type="match status" value="1"/>
</dbReference>
<dbReference type="AlphaFoldDB" id="A0A6B2KWZ6"/>
<protein>
    <recommendedName>
        <fullName evidence="2">Ras-GAP domain-containing protein</fullName>
    </recommendedName>
</protein>
<evidence type="ECO:0000256" key="1">
    <source>
        <dbReference type="SAM" id="MobiDB-lite"/>
    </source>
</evidence>
<accession>A0A6B2KWZ6</accession>
<dbReference type="Gene3D" id="1.10.506.10">
    <property type="entry name" value="GTPase Activation - p120gap, domain 1"/>
    <property type="match status" value="1"/>
</dbReference>
<proteinExistence type="predicted"/>
<dbReference type="InterPro" id="IPR001936">
    <property type="entry name" value="RasGAP_dom"/>
</dbReference>
<organism evidence="3">
    <name type="scientific">Arcella intermedia</name>
    <dbReference type="NCBI Taxonomy" id="1963864"/>
    <lineage>
        <taxon>Eukaryota</taxon>
        <taxon>Amoebozoa</taxon>
        <taxon>Tubulinea</taxon>
        <taxon>Elardia</taxon>
        <taxon>Arcellinida</taxon>
        <taxon>Sphaerothecina</taxon>
        <taxon>Arcellidae</taxon>
        <taxon>Arcella</taxon>
    </lineage>
</organism>
<dbReference type="GO" id="GO:0016477">
    <property type="term" value="P:cell migration"/>
    <property type="evidence" value="ECO:0007669"/>
    <property type="project" value="TreeGrafter"/>
</dbReference>
<dbReference type="GO" id="GO:0005886">
    <property type="term" value="C:plasma membrane"/>
    <property type="evidence" value="ECO:0007669"/>
    <property type="project" value="TreeGrafter"/>
</dbReference>
<dbReference type="PANTHER" id="PTHR24112">
    <property type="entry name" value="LEUCINE-RICH REPEAT, ISOFORM F-RELATED"/>
    <property type="match status" value="1"/>
</dbReference>
<feature type="region of interest" description="Disordered" evidence="1">
    <location>
        <begin position="603"/>
        <end position="622"/>
    </location>
</feature>
<dbReference type="InterPro" id="IPR032675">
    <property type="entry name" value="LRR_dom_sf"/>
</dbReference>
<dbReference type="Pfam" id="PF00616">
    <property type="entry name" value="RasGAP"/>
    <property type="match status" value="1"/>
</dbReference>
<dbReference type="SMART" id="SM00323">
    <property type="entry name" value="RasGAP"/>
    <property type="match status" value="1"/>
</dbReference>
<sequence>MIKLFFSQTKPTAHNEICACFINLAYSNESVFPLFNYIIKDEFETSTRAQVLRENSLASKIIKPYLETIGRDYLIDVLSKHIQTVSGERKVNFEIDPSKITEKDEVDKNLKALEAKSYDILRSILDSAQNLPIGIRMIARIVKEQSQIHHPDQVNIFIGSFLFLRFIGPALFSPENTEGLLAKGKLPSNTGRRNLILVTKLLQNLSNEKLFDKEVFMKPLNSFITNNRAELAEFYKKVVDFRYNPGSVHDVNTISDDTLQYFHSLLSQADDIVQQFKNKNHANEFTDLLEKLGSYKHKISITELDEFDQKTARSIVESRNEELSFTSNIEIYLEKKKQKTKLVLLIGSNKIFVWKPKEGKILREYHLVELSEIYSDKPTEVSLVFNAERPEGTIILFSTPEKIDEIIHLVRRTFVFTFHRESFKLKVKPDTRIKEINRNLGVDSPCHGLSRTYQSLCVYYDVPLNPNILNSIENYYSSTTLNLDRFTTLSDPPISDKEIQPLFHAIGYNTYFTSLIVKHMKFDKNTIEAVYRMLAINNTIEEIAFEDVSIRDRTGGFGFFESMASNKEIAVSALSLAGTVLESNLATYLSKVNRRFMKLDLSQPSRSRGEKEEKKEKPKDEPFRKILPALTNNPTFTENLVILNLAGNKMDSEVASSLADFLRKTCALEVLNLSSTKINLSVVLEGLINSKSTQSLVNLDVSNQRILRKGDWENMLTFLQNYNLCSLQYLDISNTQIPIECLVPLLTFRNENAHSENRLSLRAAKNNFDKEAGVLIGGAAHCINSIISLDLSDNNLGDEGVLALCEGLYHNNCLNQLNINRNFRSTEKRAKMIHALTEMVNSTNLKLASLSIAGANKGTNKDSRLKESIIPLLTSIAHNTTLTELDISGHAFGIQGAITLARVLEVNRTLMKINWDDNNVGLIGFQNISKGLKENGTVVDMPLPMSDVMRFLSPHNALGVAGAGNNEKEQKKEVLGVVQKIEKRLRANQQY</sequence>
<dbReference type="SUPFAM" id="SSF48350">
    <property type="entry name" value="GTPase activation domain, GAP"/>
    <property type="match status" value="1"/>
</dbReference>
<name>A0A6B2KWZ6_9EUKA</name>
<dbReference type="PROSITE" id="PS50018">
    <property type="entry name" value="RAS_GTPASE_ACTIV_2"/>
    <property type="match status" value="1"/>
</dbReference>
<dbReference type="Gene3D" id="3.80.10.10">
    <property type="entry name" value="Ribonuclease Inhibitor"/>
    <property type="match status" value="1"/>
</dbReference>
<dbReference type="EMBL" id="GIBP01000277">
    <property type="protein sequence ID" value="NDV29246.1"/>
    <property type="molecule type" value="Transcribed_RNA"/>
</dbReference>
<dbReference type="GO" id="GO:0034315">
    <property type="term" value="P:regulation of Arp2/3 complex-mediated actin nucleation"/>
    <property type="evidence" value="ECO:0007669"/>
    <property type="project" value="TreeGrafter"/>
</dbReference>